<protein>
    <submittedName>
        <fullName evidence="2">Uncharacterized protein</fullName>
    </submittedName>
</protein>
<evidence type="ECO:0000313" key="2">
    <source>
        <dbReference type="EMBL" id="QHU00730.1"/>
    </source>
</evidence>
<organism evidence="2">
    <name type="scientific">viral metagenome</name>
    <dbReference type="NCBI Taxonomy" id="1070528"/>
    <lineage>
        <taxon>unclassified sequences</taxon>
        <taxon>metagenomes</taxon>
        <taxon>organismal metagenomes</taxon>
    </lineage>
</organism>
<accession>A0A6C0J785</accession>
<dbReference type="AlphaFoldDB" id="A0A6C0J785"/>
<reference evidence="2" key="1">
    <citation type="journal article" date="2020" name="Nature">
        <title>Giant virus diversity and host interactions through global metagenomics.</title>
        <authorList>
            <person name="Schulz F."/>
            <person name="Roux S."/>
            <person name="Paez-Espino D."/>
            <person name="Jungbluth S."/>
            <person name="Walsh D.A."/>
            <person name="Denef V.J."/>
            <person name="McMahon K.D."/>
            <person name="Konstantinidis K.T."/>
            <person name="Eloe-Fadrosh E.A."/>
            <person name="Kyrpides N.C."/>
            <person name="Woyke T."/>
        </authorList>
    </citation>
    <scope>NUCLEOTIDE SEQUENCE</scope>
    <source>
        <strain evidence="2">GVMAG-M-3300025860-20</strain>
    </source>
</reference>
<keyword evidence="1" id="KW-0472">Membrane</keyword>
<evidence type="ECO:0000256" key="1">
    <source>
        <dbReference type="SAM" id="Phobius"/>
    </source>
</evidence>
<feature type="transmembrane region" description="Helical" evidence="1">
    <location>
        <begin position="78"/>
        <end position="98"/>
    </location>
</feature>
<sequence>MTRKPKSSYRCGLQQKKEQQTQVLIFIIYNIDEMFITVKSSISVADSFDCAYNIDINSLYLSDEELSKLQKLQTQYGVTLHTIPLCCIIHMMTNYIIIMF</sequence>
<name>A0A6C0J785_9ZZZZ</name>
<proteinExistence type="predicted"/>
<keyword evidence="1" id="KW-1133">Transmembrane helix</keyword>
<keyword evidence="1" id="KW-0812">Transmembrane</keyword>
<dbReference type="EMBL" id="MN740329">
    <property type="protein sequence ID" value="QHU00730.1"/>
    <property type="molecule type" value="Genomic_DNA"/>
</dbReference>